<dbReference type="PROSITE" id="PS00786">
    <property type="entry name" value="5_NUCLEOTIDASE_2"/>
    <property type="match status" value="1"/>
</dbReference>
<dbReference type="InterPro" id="IPR006146">
    <property type="entry name" value="5'-Nucleotdase_CS"/>
</dbReference>
<feature type="chain" id="PRO_5005121383" evidence="6">
    <location>
        <begin position="21"/>
        <end position="521"/>
    </location>
</feature>
<proteinExistence type="inferred from homology"/>
<protein>
    <submittedName>
        <fullName evidence="9">Ser/Thr protein phosphatase/nucleotidase, putative</fullName>
    </submittedName>
</protein>
<organism evidence="9 10">
    <name type="scientific">Sagittula stellata (strain ATCC 700073 / DSM 11524 / E-37)</name>
    <dbReference type="NCBI Taxonomy" id="388399"/>
    <lineage>
        <taxon>Bacteria</taxon>
        <taxon>Pseudomonadati</taxon>
        <taxon>Pseudomonadota</taxon>
        <taxon>Alphaproteobacteria</taxon>
        <taxon>Rhodobacterales</taxon>
        <taxon>Roseobacteraceae</taxon>
        <taxon>Sagittula</taxon>
    </lineage>
</organism>
<comment type="similarity">
    <text evidence="1 6">Belongs to the 5'-nucleotidase family.</text>
</comment>
<evidence type="ECO:0000313" key="9">
    <source>
        <dbReference type="EMBL" id="EBA07388.1"/>
    </source>
</evidence>
<evidence type="ECO:0000313" key="10">
    <source>
        <dbReference type="Proteomes" id="UP000005713"/>
    </source>
</evidence>
<dbReference type="Pfam" id="PF00149">
    <property type="entry name" value="Metallophos"/>
    <property type="match status" value="1"/>
</dbReference>
<dbReference type="EMBL" id="AAYA01000009">
    <property type="protein sequence ID" value="EBA07388.1"/>
    <property type="molecule type" value="Genomic_DNA"/>
</dbReference>
<dbReference type="GO" id="GO:0016788">
    <property type="term" value="F:hydrolase activity, acting on ester bonds"/>
    <property type="evidence" value="ECO:0007669"/>
    <property type="project" value="InterPro"/>
</dbReference>
<dbReference type="InterPro" id="IPR004843">
    <property type="entry name" value="Calcineurin-like_PHP"/>
</dbReference>
<evidence type="ECO:0000256" key="6">
    <source>
        <dbReference type="RuleBase" id="RU362119"/>
    </source>
</evidence>
<keyword evidence="5 6" id="KW-0378">Hydrolase</keyword>
<evidence type="ECO:0000259" key="7">
    <source>
        <dbReference type="Pfam" id="PF00149"/>
    </source>
</evidence>
<dbReference type="PRINTS" id="PR01607">
    <property type="entry name" value="APYRASEFAMLY"/>
</dbReference>
<keyword evidence="2" id="KW-0479">Metal-binding</keyword>
<accession>A3K5J9</accession>
<reference evidence="9 10" key="1">
    <citation type="submission" date="2006-06" db="EMBL/GenBank/DDBJ databases">
        <authorList>
            <person name="Moran M.A."/>
            <person name="Ferriera S."/>
            <person name="Johnson J."/>
            <person name="Kravitz S."/>
            <person name="Beeson K."/>
            <person name="Sutton G."/>
            <person name="Rogers Y.-H."/>
            <person name="Friedman R."/>
            <person name="Frazier M."/>
            <person name="Venter J.C."/>
        </authorList>
    </citation>
    <scope>NUCLEOTIDE SEQUENCE [LARGE SCALE GENOMIC DNA]</scope>
    <source>
        <strain evidence="9 10">E-37</strain>
    </source>
</reference>
<dbReference type="AlphaFoldDB" id="A3K5J9"/>
<dbReference type="GO" id="GO:0009166">
    <property type="term" value="P:nucleotide catabolic process"/>
    <property type="evidence" value="ECO:0007669"/>
    <property type="project" value="InterPro"/>
</dbReference>
<dbReference type="InterPro" id="IPR029052">
    <property type="entry name" value="Metallo-depent_PP-like"/>
</dbReference>
<dbReference type="CDD" id="cd07409">
    <property type="entry name" value="MPP_CD73_N"/>
    <property type="match status" value="1"/>
</dbReference>
<evidence type="ECO:0000259" key="8">
    <source>
        <dbReference type="Pfam" id="PF02872"/>
    </source>
</evidence>
<gene>
    <name evidence="9" type="ORF">SSE37_21355</name>
</gene>
<dbReference type="Gene3D" id="3.90.780.10">
    <property type="entry name" value="5'-Nucleotidase, C-terminal domain"/>
    <property type="match status" value="1"/>
</dbReference>
<dbReference type="eggNOG" id="COG0737">
    <property type="taxonomic scope" value="Bacteria"/>
</dbReference>
<evidence type="ECO:0000256" key="3">
    <source>
        <dbReference type="ARBA" id="ARBA00022729"/>
    </source>
</evidence>
<dbReference type="PROSITE" id="PS00785">
    <property type="entry name" value="5_NUCLEOTIDASE_1"/>
    <property type="match status" value="1"/>
</dbReference>
<dbReference type="InterPro" id="IPR036907">
    <property type="entry name" value="5'-Nucleotdase_C_sf"/>
</dbReference>
<dbReference type="Gene3D" id="3.60.21.10">
    <property type="match status" value="1"/>
</dbReference>
<dbReference type="FunFam" id="3.60.21.10:FF:000020">
    <property type="entry name" value="NT5E isoform 4"/>
    <property type="match status" value="1"/>
</dbReference>
<dbReference type="Pfam" id="PF02872">
    <property type="entry name" value="5_nucleotid_C"/>
    <property type="match status" value="1"/>
</dbReference>
<evidence type="ECO:0000256" key="1">
    <source>
        <dbReference type="ARBA" id="ARBA00006654"/>
    </source>
</evidence>
<keyword evidence="4 6" id="KW-0547">Nucleotide-binding</keyword>
<keyword evidence="3 6" id="KW-0732">Signal</keyword>
<evidence type="ECO:0000256" key="5">
    <source>
        <dbReference type="ARBA" id="ARBA00022801"/>
    </source>
</evidence>
<feature type="signal peptide" evidence="6">
    <location>
        <begin position="1"/>
        <end position="20"/>
    </location>
</feature>
<dbReference type="PANTHER" id="PTHR11575">
    <property type="entry name" value="5'-NUCLEOTIDASE-RELATED"/>
    <property type="match status" value="1"/>
</dbReference>
<feature type="domain" description="5'-Nucleotidase C-terminal" evidence="8">
    <location>
        <begin position="326"/>
        <end position="481"/>
    </location>
</feature>
<comment type="caution">
    <text evidence="9">The sequence shown here is derived from an EMBL/GenBank/DDBJ whole genome shotgun (WGS) entry which is preliminary data.</text>
</comment>
<dbReference type="GO" id="GO:0000166">
    <property type="term" value="F:nucleotide binding"/>
    <property type="evidence" value="ECO:0007669"/>
    <property type="project" value="UniProtKB-KW"/>
</dbReference>
<sequence length="521" mass="55195">MYRLMTSAAAFALIAGAASADYSLTILHTNDFHARFEPISKYDSGCSAEDNDAGECFGGSARLQTAIDEAKTRTNNYILVDGGDQFQGTLFYTYYKGKLAAEMMNQMGYDAMTVGNHEFDDGPEVLRGFVDAVEFPVLMSNADISGEDLLKDSIMKSTVIEKGGEKIGLIGLTPQDTDELASPGKNIIFTDPSDAVQAEVDKLTEEGVNKIIVLSHSGLNVDKTVAENTTGVDVIVGGHDNSLLSNTQEGAKGPYPVMIGDTAIVQAYAYGKFLGELNVVFDDEGVITEAKGEPILLDGNVAEEEGTKARIAEAAVPLDEIRNEVVAEAAEAIEGNRDVCRAMECSMGNLVADAMLDRVKDQGIAIAIANSGGLRASIDAGSVTMGEVLTVLPFQNTLSTFQVTGATLVEALENGVSQMEDGGGRFPQVAGISFTVDPSAEPGSRVSEVMVGGEAIDPEKTYGVVSNNYVRNGGDGYKMFVDAQNAYDFGPDLADVTAEYLAEKGPYAPYTDGRIKVLGSQ</sequence>
<dbReference type="RefSeq" id="WP_005860349.1">
    <property type="nucleotide sequence ID" value="NZ_AAYA01000009.1"/>
</dbReference>
<dbReference type="GO" id="GO:0046872">
    <property type="term" value="F:metal ion binding"/>
    <property type="evidence" value="ECO:0007669"/>
    <property type="project" value="UniProtKB-KW"/>
</dbReference>
<name>A3K5J9_SAGS3</name>
<dbReference type="SUPFAM" id="SSF55816">
    <property type="entry name" value="5'-nucleotidase (syn. UDP-sugar hydrolase), C-terminal domain"/>
    <property type="match status" value="1"/>
</dbReference>
<dbReference type="Proteomes" id="UP000005713">
    <property type="component" value="Unassembled WGS sequence"/>
</dbReference>
<dbReference type="PANTHER" id="PTHR11575:SF24">
    <property type="entry name" value="5'-NUCLEOTIDASE"/>
    <property type="match status" value="1"/>
</dbReference>
<evidence type="ECO:0000256" key="4">
    <source>
        <dbReference type="ARBA" id="ARBA00022741"/>
    </source>
</evidence>
<dbReference type="SUPFAM" id="SSF56300">
    <property type="entry name" value="Metallo-dependent phosphatases"/>
    <property type="match status" value="1"/>
</dbReference>
<feature type="domain" description="Calcineurin-like phosphoesterase" evidence="7">
    <location>
        <begin position="24"/>
        <end position="240"/>
    </location>
</feature>
<evidence type="ECO:0000256" key="2">
    <source>
        <dbReference type="ARBA" id="ARBA00022723"/>
    </source>
</evidence>
<keyword evidence="10" id="KW-1185">Reference proteome</keyword>
<dbReference type="InterPro" id="IPR008334">
    <property type="entry name" value="5'-Nucleotdase_C"/>
</dbReference>
<dbReference type="InterPro" id="IPR006179">
    <property type="entry name" value="5_nucleotidase/apyrase"/>
</dbReference>